<dbReference type="Proteomes" id="UP000595140">
    <property type="component" value="Unassembled WGS sequence"/>
</dbReference>
<protein>
    <submittedName>
        <fullName evidence="1">Uncharacterized protein</fullName>
    </submittedName>
</protein>
<evidence type="ECO:0000313" key="2">
    <source>
        <dbReference type="Proteomes" id="UP000595140"/>
    </source>
</evidence>
<evidence type="ECO:0000313" key="1">
    <source>
        <dbReference type="EMBL" id="VFQ88199.1"/>
    </source>
</evidence>
<dbReference type="AlphaFoldDB" id="A0A484MI75"/>
<name>A0A484MI75_9ASTE</name>
<gene>
    <name evidence="1" type="ORF">CCAM_LOCUS29975</name>
</gene>
<proteinExistence type="predicted"/>
<keyword evidence="2" id="KW-1185">Reference proteome</keyword>
<reference evidence="1 2" key="1">
    <citation type="submission" date="2018-04" db="EMBL/GenBank/DDBJ databases">
        <authorList>
            <person name="Vogel A."/>
        </authorList>
    </citation>
    <scope>NUCLEOTIDE SEQUENCE [LARGE SCALE GENOMIC DNA]</scope>
</reference>
<dbReference type="EMBL" id="OOIL02003480">
    <property type="protein sequence ID" value="VFQ88199.1"/>
    <property type="molecule type" value="Genomic_DNA"/>
</dbReference>
<sequence length="74" mass="8127">MKSCETVEAGGGEFEVSRDLLPLFAMTNLWPLSLSSLIGSKCAGVPFLHLLGFLRSLCDDMLWMAALWRPHDGS</sequence>
<organism evidence="1 2">
    <name type="scientific">Cuscuta campestris</name>
    <dbReference type="NCBI Taxonomy" id="132261"/>
    <lineage>
        <taxon>Eukaryota</taxon>
        <taxon>Viridiplantae</taxon>
        <taxon>Streptophyta</taxon>
        <taxon>Embryophyta</taxon>
        <taxon>Tracheophyta</taxon>
        <taxon>Spermatophyta</taxon>
        <taxon>Magnoliopsida</taxon>
        <taxon>eudicotyledons</taxon>
        <taxon>Gunneridae</taxon>
        <taxon>Pentapetalae</taxon>
        <taxon>asterids</taxon>
        <taxon>lamiids</taxon>
        <taxon>Solanales</taxon>
        <taxon>Convolvulaceae</taxon>
        <taxon>Cuscuteae</taxon>
        <taxon>Cuscuta</taxon>
        <taxon>Cuscuta subgen. Grammica</taxon>
        <taxon>Cuscuta sect. Cleistogrammica</taxon>
    </lineage>
</organism>
<accession>A0A484MI75</accession>